<dbReference type="AlphaFoldDB" id="A0A0J6YS53"/>
<organism evidence="2 3">
    <name type="scientific">Coccidioides immitis RMSCC 2394</name>
    <dbReference type="NCBI Taxonomy" id="404692"/>
    <lineage>
        <taxon>Eukaryota</taxon>
        <taxon>Fungi</taxon>
        <taxon>Dikarya</taxon>
        <taxon>Ascomycota</taxon>
        <taxon>Pezizomycotina</taxon>
        <taxon>Eurotiomycetes</taxon>
        <taxon>Eurotiomycetidae</taxon>
        <taxon>Onygenales</taxon>
        <taxon>Onygenaceae</taxon>
        <taxon>Coccidioides</taxon>
    </lineage>
</organism>
<evidence type="ECO:0000313" key="2">
    <source>
        <dbReference type="EMBL" id="KMP10104.1"/>
    </source>
</evidence>
<feature type="region of interest" description="Disordered" evidence="1">
    <location>
        <begin position="180"/>
        <end position="213"/>
    </location>
</feature>
<proteinExistence type="predicted"/>
<accession>A0A0J6YS53</accession>
<name>A0A0J6YS53_COCIT</name>
<dbReference type="EMBL" id="DS028100">
    <property type="protein sequence ID" value="KMP10104.1"/>
    <property type="molecule type" value="Genomic_DNA"/>
</dbReference>
<gene>
    <name evidence="2" type="ORF">CIRG_09337</name>
</gene>
<protein>
    <submittedName>
        <fullName evidence="2">Uncharacterized protein</fullName>
    </submittedName>
</protein>
<dbReference type="Proteomes" id="UP000054565">
    <property type="component" value="Unassembled WGS sequence"/>
</dbReference>
<evidence type="ECO:0000313" key="3">
    <source>
        <dbReference type="Proteomes" id="UP000054565"/>
    </source>
</evidence>
<feature type="compositionally biased region" description="Low complexity" evidence="1">
    <location>
        <begin position="187"/>
        <end position="200"/>
    </location>
</feature>
<reference evidence="3" key="1">
    <citation type="journal article" date="2010" name="Genome Res.">
        <title>Population genomic sequencing of Coccidioides fungi reveals recent hybridization and transposon control.</title>
        <authorList>
            <person name="Neafsey D.E."/>
            <person name="Barker B.M."/>
            <person name="Sharpton T.J."/>
            <person name="Stajich J.E."/>
            <person name="Park D.J."/>
            <person name="Whiston E."/>
            <person name="Hung C.-Y."/>
            <person name="McMahan C."/>
            <person name="White J."/>
            <person name="Sykes S."/>
            <person name="Heiman D."/>
            <person name="Young S."/>
            <person name="Zeng Q."/>
            <person name="Abouelleil A."/>
            <person name="Aftuck L."/>
            <person name="Bessette D."/>
            <person name="Brown A."/>
            <person name="FitzGerald M."/>
            <person name="Lui A."/>
            <person name="Macdonald J.P."/>
            <person name="Priest M."/>
            <person name="Orbach M.J."/>
            <person name="Galgiani J.N."/>
            <person name="Kirkland T.N."/>
            <person name="Cole G.T."/>
            <person name="Birren B.W."/>
            <person name="Henn M.R."/>
            <person name="Taylor J.W."/>
            <person name="Rounsley S.D."/>
        </authorList>
    </citation>
    <scope>NUCLEOTIDE SEQUENCE [LARGE SCALE GENOMIC DNA]</scope>
    <source>
        <strain evidence="3">RMSCC 2394</strain>
    </source>
</reference>
<evidence type="ECO:0000256" key="1">
    <source>
        <dbReference type="SAM" id="MobiDB-lite"/>
    </source>
</evidence>
<sequence>MARLGLCLGEACGQGKLVAGAHFGKSFIASAAVLPFIISLQRKLLPYPSISPSQPLLTWIEGSARSVWTRNGMPSPRRSAIHLDEPHQPIAICKKRASGSYYTRNSRGNTRPHSAPLTVHPLRHGTLKMTYPEWCRVPPSFRSCLSGITGAVNGAPSQQAGSMPACGVARFCELWDPGARSGREGGRSPLVSRRSVSLSLGGPGPFQGANEDADTGSYLRRCRSCLLEACRPHIEIMRYHNTAAPRLLRLCHPNHVPPQPAEDGTYRP</sequence>